<proteinExistence type="predicted"/>
<protein>
    <recommendedName>
        <fullName evidence="1">DUF4145 domain-containing protein</fullName>
    </recommendedName>
</protein>
<gene>
    <name evidence="2" type="ORF">ERS008555_00267</name>
</gene>
<organism evidence="2 3">
    <name type="scientific">Yersinia rohdei</name>
    <dbReference type="NCBI Taxonomy" id="29485"/>
    <lineage>
        <taxon>Bacteria</taxon>
        <taxon>Pseudomonadati</taxon>
        <taxon>Pseudomonadota</taxon>
        <taxon>Gammaproteobacteria</taxon>
        <taxon>Enterobacterales</taxon>
        <taxon>Yersiniaceae</taxon>
        <taxon>Yersinia</taxon>
    </lineage>
</organism>
<evidence type="ECO:0000313" key="2">
    <source>
        <dbReference type="EMBL" id="CQI87942.1"/>
    </source>
</evidence>
<dbReference type="Pfam" id="PF13643">
    <property type="entry name" value="DUF4145"/>
    <property type="match status" value="1"/>
</dbReference>
<name>A0A0U1HN72_YERRO</name>
<evidence type="ECO:0000313" key="3">
    <source>
        <dbReference type="Proteomes" id="UP000042054"/>
    </source>
</evidence>
<dbReference type="AlphaFoldDB" id="A0A0U1HN72"/>
<evidence type="ECO:0000259" key="1">
    <source>
        <dbReference type="Pfam" id="PF13643"/>
    </source>
</evidence>
<accession>A0A0U1HN72</accession>
<feature type="domain" description="DUF4145" evidence="1">
    <location>
        <begin position="119"/>
        <end position="195"/>
    </location>
</feature>
<sequence>MMSNENSASSTKKTFYCPHCGICSNHVWHDVSVNNIHRPPYSNDADTLETTEPSLQRIKPTNSDRARTHSQTINNVFMSLCDACDEYCIWLGRDIIYPENIPVILPNNDLEDHISDIFNEARTIFPKSPKGSAALLRLCIQHLCVQLGLEGKNIDEDIKVLVSKGLPQQIQQSLDIVRVVGNEAVHPGVIDLSDDKEMALSLFELVNYIADEMITRPKKISELYNRLPANKLEGIKNRDKV</sequence>
<dbReference type="Proteomes" id="UP000042054">
    <property type="component" value="Unassembled WGS sequence"/>
</dbReference>
<dbReference type="InterPro" id="IPR025285">
    <property type="entry name" value="DUF4145"/>
</dbReference>
<dbReference type="RefSeq" id="WP_197088072.1">
    <property type="nucleotide sequence ID" value="NZ_CTKE01000001.1"/>
</dbReference>
<reference evidence="2 3" key="1">
    <citation type="submission" date="2015-03" db="EMBL/GenBank/DDBJ databases">
        <authorList>
            <person name="Murphy D."/>
        </authorList>
    </citation>
    <scope>NUCLEOTIDE SEQUENCE [LARGE SCALE GENOMIC DNA]</scope>
    <source>
        <strain evidence="2 3">68/02</strain>
    </source>
</reference>
<dbReference type="EMBL" id="CTKE01000001">
    <property type="protein sequence ID" value="CQI87942.1"/>
    <property type="molecule type" value="Genomic_DNA"/>
</dbReference>